<dbReference type="InterPro" id="IPR013780">
    <property type="entry name" value="Glyco_hydro_b"/>
</dbReference>
<evidence type="ECO:0000313" key="4">
    <source>
        <dbReference type="Proteomes" id="UP001652432"/>
    </source>
</evidence>
<gene>
    <name evidence="3" type="ORF">OCV77_02190</name>
</gene>
<dbReference type="RefSeq" id="WP_262572969.1">
    <property type="nucleotide sequence ID" value="NZ_JAOQKJ010000002.1"/>
</dbReference>
<dbReference type="InterPro" id="IPR017853">
    <property type="entry name" value="GH"/>
</dbReference>
<evidence type="ECO:0000259" key="2">
    <source>
        <dbReference type="SMART" id="SM00642"/>
    </source>
</evidence>
<feature type="region of interest" description="Disordered" evidence="1">
    <location>
        <begin position="597"/>
        <end position="618"/>
    </location>
</feature>
<dbReference type="InterPro" id="IPR006047">
    <property type="entry name" value="GH13_cat_dom"/>
</dbReference>
<dbReference type="Proteomes" id="UP001652432">
    <property type="component" value="Unassembled WGS sequence"/>
</dbReference>
<dbReference type="Gene3D" id="3.20.20.80">
    <property type="entry name" value="Glycosidases"/>
    <property type="match status" value="2"/>
</dbReference>
<sequence>MKITYFKPTKQGVYPIKNGFSFAEEVLDDGNSGLILYAENGEQKKIPFQKEGKRGSLCGIMVEAVSGEFPYLEYNYYHKNTVYTDAFARKVNGLSKFGHGLTAKRKTRGSLTYKEFDWGEDEPLLIPYSNSVIYGLNVRAFTMHKSSHVKNRGTYEGVAEKASYLNGLGITAVELMPCYEYDECIYPASGAVSDKPVKEEIAREVKNLPEAFKEKVRLNCWGYQEGFYFAPKASYSAGGDPEVSFKNMVKELHANGIEVMMQFYFPPEMNQSVILDILKYWVIEYHIDGVRLSGFQIPYLIIAKEPVLQETKIRSSYFPLEEIYGDKIPYYRNLAADNGNYRNDMRRFLKGDENLVGQVIFDQRNNPRDCAVVNYLADYDGFSLYDMVSYDRKHNEANGEYNRDGTDHNYSWNCGFEGECRKKSVLELRKKQIKNALAFLFLSQGVPYLFSGDEFGNTRYGNNNAYCQDNDTGYIKWKTGKLQDEILGFTKALIRFRKEHSILHSQKELKILDTLGCGYPDISYHGTEAWRPDLSYISRMIGIMLCGNYAEKQDEPSIYIAYNMHWIEHELALPKLPKGEKFVPVLWSEEIMRPVSDDSVGKNEAAEKEDSSGEKAENKIVIPGRSIAVYVSQKENV</sequence>
<dbReference type="SUPFAM" id="SSF51445">
    <property type="entry name" value="(Trans)glycosidases"/>
    <property type="match status" value="1"/>
</dbReference>
<protein>
    <recommendedName>
        <fullName evidence="2">Glycosyl hydrolase family 13 catalytic domain-containing protein</fullName>
    </recommendedName>
</protein>
<dbReference type="Gene3D" id="2.60.40.1180">
    <property type="entry name" value="Golgi alpha-mannosidase II"/>
    <property type="match status" value="1"/>
</dbReference>
<proteinExistence type="predicted"/>
<dbReference type="SMART" id="SM00642">
    <property type="entry name" value="Aamy"/>
    <property type="match status" value="1"/>
</dbReference>
<accession>A0ABT2SZA4</accession>
<dbReference type="SUPFAM" id="SSF51011">
    <property type="entry name" value="Glycosyl hydrolase domain"/>
    <property type="match status" value="1"/>
</dbReference>
<feature type="domain" description="Glycosyl hydrolase family 13 catalytic" evidence="2">
    <location>
        <begin position="81"/>
        <end position="497"/>
    </location>
</feature>
<reference evidence="3 4" key="1">
    <citation type="journal article" date="2021" name="ISME Commun">
        <title>Automated analysis of genomic sequences facilitates high-throughput and comprehensive description of bacteria.</title>
        <authorList>
            <person name="Hitch T.C.A."/>
        </authorList>
    </citation>
    <scope>NUCLEOTIDE SEQUENCE [LARGE SCALE GENOMIC DNA]</scope>
    <source>
        <strain evidence="3 4">Sanger_18</strain>
    </source>
</reference>
<evidence type="ECO:0000256" key="1">
    <source>
        <dbReference type="SAM" id="MobiDB-lite"/>
    </source>
</evidence>
<keyword evidence="4" id="KW-1185">Reference proteome</keyword>
<comment type="caution">
    <text evidence="3">The sequence shown here is derived from an EMBL/GenBank/DDBJ whole genome shotgun (WGS) entry which is preliminary data.</text>
</comment>
<evidence type="ECO:0000313" key="3">
    <source>
        <dbReference type="EMBL" id="MCU6743323.1"/>
    </source>
</evidence>
<name>A0ABT2SZA4_9FIRM</name>
<dbReference type="PANTHER" id="PTHR43002">
    <property type="entry name" value="GLYCOGEN DEBRANCHING ENZYME"/>
    <property type="match status" value="1"/>
</dbReference>
<dbReference type="EMBL" id="JAOQKJ010000002">
    <property type="protein sequence ID" value="MCU6743323.1"/>
    <property type="molecule type" value="Genomic_DNA"/>
</dbReference>
<organism evidence="3 4">
    <name type="scientific">Suilimivivens aceti</name>
    <dbReference type="NCBI Taxonomy" id="2981774"/>
    <lineage>
        <taxon>Bacteria</taxon>
        <taxon>Bacillati</taxon>
        <taxon>Bacillota</taxon>
        <taxon>Clostridia</taxon>
        <taxon>Lachnospirales</taxon>
        <taxon>Lachnospiraceae</taxon>
        <taxon>Suilimivivens</taxon>
    </lineage>
</organism>